<keyword evidence="2" id="KW-1185">Reference proteome</keyword>
<protein>
    <submittedName>
        <fullName evidence="1">Uncharacterized protein</fullName>
    </submittedName>
</protein>
<organism evidence="1 2">
    <name type="scientific">Pricia mediterranea</name>
    <dbReference type="NCBI Taxonomy" id="3076079"/>
    <lineage>
        <taxon>Bacteria</taxon>
        <taxon>Pseudomonadati</taxon>
        <taxon>Bacteroidota</taxon>
        <taxon>Flavobacteriia</taxon>
        <taxon>Flavobacteriales</taxon>
        <taxon>Flavobacteriaceae</taxon>
        <taxon>Pricia</taxon>
    </lineage>
</organism>
<evidence type="ECO:0000313" key="2">
    <source>
        <dbReference type="Proteomes" id="UP001250656"/>
    </source>
</evidence>
<gene>
    <name evidence="1" type="ORF">RQM65_17815</name>
</gene>
<sequence length="88" mass="10324">MKYEILIEGGFTGIPKEYNGHIEVEDKAKENLFEAFDRKLTPENTALRDGLHYYLKLVDGEEEREARYDETNLPMPVREFINTISNKE</sequence>
<name>A0ABU3L9V4_9FLAO</name>
<comment type="caution">
    <text evidence="1">The sequence shown here is derived from an EMBL/GenBank/DDBJ whole genome shotgun (WGS) entry which is preliminary data.</text>
</comment>
<dbReference type="RefSeq" id="WP_314016944.1">
    <property type="nucleotide sequence ID" value="NZ_JAVTTP010000002.1"/>
</dbReference>
<dbReference type="Proteomes" id="UP001250656">
    <property type="component" value="Unassembled WGS sequence"/>
</dbReference>
<accession>A0ABU3L9V4</accession>
<proteinExistence type="predicted"/>
<evidence type="ECO:0000313" key="1">
    <source>
        <dbReference type="EMBL" id="MDT7830530.1"/>
    </source>
</evidence>
<reference evidence="1 2" key="1">
    <citation type="submission" date="2023-09" db="EMBL/GenBank/DDBJ databases">
        <title>Novel taxa isolated from Blanes Bay.</title>
        <authorList>
            <person name="Rey-Velasco X."/>
            <person name="Lucena T."/>
        </authorList>
    </citation>
    <scope>NUCLEOTIDE SEQUENCE [LARGE SCALE GENOMIC DNA]</scope>
    <source>
        <strain evidence="1 2">S334</strain>
    </source>
</reference>
<dbReference type="EMBL" id="JAVTTP010000002">
    <property type="protein sequence ID" value="MDT7830530.1"/>
    <property type="molecule type" value="Genomic_DNA"/>
</dbReference>